<keyword evidence="5" id="KW-0378">Hydrolase</keyword>
<feature type="non-terminal residue" evidence="8">
    <location>
        <position position="1"/>
    </location>
</feature>
<keyword evidence="9" id="KW-1185">Reference proteome</keyword>
<comment type="similarity">
    <text evidence="2">Belongs to the 'GDSL' lipolytic enzyme family.</text>
</comment>
<evidence type="ECO:0000313" key="9">
    <source>
        <dbReference type="Proteomes" id="UP000324897"/>
    </source>
</evidence>
<name>A0A5J9VN42_9POAL</name>
<comment type="subcellular location">
    <subcellularLocation>
        <location evidence="1">Secreted</location>
    </subcellularLocation>
</comment>
<keyword evidence="3" id="KW-0964">Secreted</keyword>
<comment type="caution">
    <text evidence="8">The sequence shown here is derived from an EMBL/GenBank/DDBJ whole genome shotgun (WGS) entry which is preliminary data.</text>
</comment>
<dbReference type="GO" id="GO:0016042">
    <property type="term" value="P:lipid catabolic process"/>
    <property type="evidence" value="ECO:0007669"/>
    <property type="project" value="UniProtKB-KW"/>
</dbReference>
<dbReference type="InterPro" id="IPR001087">
    <property type="entry name" value="GDSL"/>
</dbReference>
<dbReference type="Proteomes" id="UP000324897">
    <property type="component" value="Unassembled WGS sequence"/>
</dbReference>
<keyword evidence="4" id="KW-0732">Signal</keyword>
<evidence type="ECO:0000256" key="5">
    <source>
        <dbReference type="ARBA" id="ARBA00022801"/>
    </source>
</evidence>
<reference evidence="8 9" key="1">
    <citation type="journal article" date="2019" name="Sci. Rep.">
        <title>A high-quality genome of Eragrostis curvula grass provides insights into Poaceae evolution and supports new strategies to enhance forage quality.</title>
        <authorList>
            <person name="Carballo J."/>
            <person name="Santos B.A.C.M."/>
            <person name="Zappacosta D."/>
            <person name="Garbus I."/>
            <person name="Selva J.P."/>
            <person name="Gallo C.A."/>
            <person name="Diaz A."/>
            <person name="Albertini E."/>
            <person name="Caccamo M."/>
            <person name="Echenique V."/>
        </authorList>
    </citation>
    <scope>NUCLEOTIDE SEQUENCE [LARGE SCALE GENOMIC DNA]</scope>
    <source>
        <strain evidence="9">cv. Victoria</strain>
        <tissue evidence="8">Leaf</tissue>
    </source>
</reference>
<dbReference type="AlphaFoldDB" id="A0A5J9VN42"/>
<evidence type="ECO:0000256" key="7">
    <source>
        <dbReference type="ARBA" id="ARBA00023098"/>
    </source>
</evidence>
<protein>
    <recommendedName>
        <fullName evidence="10">GDSL esterase/lipase</fullName>
    </recommendedName>
</protein>
<dbReference type="GO" id="GO:0016788">
    <property type="term" value="F:hydrolase activity, acting on ester bonds"/>
    <property type="evidence" value="ECO:0007669"/>
    <property type="project" value="InterPro"/>
</dbReference>
<evidence type="ECO:0000313" key="8">
    <source>
        <dbReference type="EMBL" id="TVU36896.1"/>
    </source>
</evidence>
<organism evidence="8 9">
    <name type="scientific">Eragrostis curvula</name>
    <name type="common">weeping love grass</name>
    <dbReference type="NCBI Taxonomy" id="38414"/>
    <lineage>
        <taxon>Eukaryota</taxon>
        <taxon>Viridiplantae</taxon>
        <taxon>Streptophyta</taxon>
        <taxon>Embryophyta</taxon>
        <taxon>Tracheophyta</taxon>
        <taxon>Spermatophyta</taxon>
        <taxon>Magnoliopsida</taxon>
        <taxon>Liliopsida</taxon>
        <taxon>Poales</taxon>
        <taxon>Poaceae</taxon>
        <taxon>PACMAD clade</taxon>
        <taxon>Chloridoideae</taxon>
        <taxon>Eragrostideae</taxon>
        <taxon>Eragrostidinae</taxon>
        <taxon>Eragrostis</taxon>
    </lineage>
</organism>
<dbReference type="PANTHER" id="PTHR45650:SF8">
    <property type="entry name" value="GDSL ESTERASE_LIPASE"/>
    <property type="match status" value="1"/>
</dbReference>
<dbReference type="PANTHER" id="PTHR45650">
    <property type="entry name" value="GDSL-LIKE LIPASE/ACYLHYDROLASE-RELATED"/>
    <property type="match status" value="1"/>
</dbReference>
<evidence type="ECO:0000256" key="3">
    <source>
        <dbReference type="ARBA" id="ARBA00022525"/>
    </source>
</evidence>
<keyword evidence="7" id="KW-0443">Lipid metabolism</keyword>
<dbReference type="CDD" id="cd01837">
    <property type="entry name" value="SGNH_plant_lipase_like"/>
    <property type="match status" value="1"/>
</dbReference>
<dbReference type="InterPro" id="IPR051238">
    <property type="entry name" value="GDSL_esterase/lipase"/>
</dbReference>
<dbReference type="Pfam" id="PF00657">
    <property type="entry name" value="Lipase_GDSL"/>
    <property type="match status" value="1"/>
</dbReference>
<dbReference type="OrthoDB" id="1600564at2759"/>
<dbReference type="SUPFAM" id="SSF52266">
    <property type="entry name" value="SGNH hydrolase"/>
    <property type="match status" value="1"/>
</dbReference>
<dbReference type="Gramene" id="TVU36896">
    <property type="protein sequence ID" value="TVU36896"/>
    <property type="gene ID" value="EJB05_18849"/>
</dbReference>
<dbReference type="InterPro" id="IPR036514">
    <property type="entry name" value="SGNH_hydro_sf"/>
</dbReference>
<dbReference type="GO" id="GO:0005576">
    <property type="term" value="C:extracellular region"/>
    <property type="evidence" value="ECO:0007669"/>
    <property type="project" value="UniProtKB-SubCell"/>
</dbReference>
<sequence length="421" mass="45297">MAFRWRAGREAGAVAGLEPGYLHIIIMLSRREIFHFSCEHQTSTNYTDSATRDTTHLDMGRSGGGNAVACCTLLLLGAAQAQVVPALFVFGDSLVDDGNNNALASALAKANYFPYGLDFLGGAPTGRFCNGKTVVDALCDLLGLEYLPPYTSTGQDGSPSLLGGVNYASAAGGILDETGQHLGERFSLSQQVLNLETNLDAIKSQLSDPSSYGQFLARSIAVMVVGSNDYINNYLLTSLYDSAAKYNPQDFATLLITHYTRQTLALYSLGLRKFLLAGVGPLGCIPCLRALSGQGQCAEQVNQMVGFFNQGLRSLVDQLNADHPDAAFTFGNTFDAVQDMIRSPGSYGFTTVDSGCCGLGRNRGQILCLPLMQPCDGRDQYLFWDAYHPTQAANILLAQAAFNGTQDHVYPFNLQQLVNKP</sequence>
<proteinExistence type="inferred from homology"/>
<evidence type="ECO:0000256" key="4">
    <source>
        <dbReference type="ARBA" id="ARBA00022729"/>
    </source>
</evidence>
<evidence type="ECO:0000256" key="6">
    <source>
        <dbReference type="ARBA" id="ARBA00022963"/>
    </source>
</evidence>
<evidence type="ECO:0000256" key="1">
    <source>
        <dbReference type="ARBA" id="ARBA00004613"/>
    </source>
</evidence>
<dbReference type="InterPro" id="IPR035669">
    <property type="entry name" value="SGNH_plant_lipase-like"/>
</dbReference>
<gene>
    <name evidence="8" type="ORF">EJB05_18849</name>
</gene>
<evidence type="ECO:0008006" key="10">
    <source>
        <dbReference type="Google" id="ProtNLM"/>
    </source>
</evidence>
<keyword evidence="6" id="KW-0442">Lipid degradation</keyword>
<accession>A0A5J9VN42</accession>
<dbReference type="Gene3D" id="3.40.50.1110">
    <property type="entry name" value="SGNH hydrolase"/>
    <property type="match status" value="1"/>
</dbReference>
<dbReference type="EMBL" id="RWGY01000009">
    <property type="protein sequence ID" value="TVU36896.1"/>
    <property type="molecule type" value="Genomic_DNA"/>
</dbReference>
<evidence type="ECO:0000256" key="2">
    <source>
        <dbReference type="ARBA" id="ARBA00008668"/>
    </source>
</evidence>